<name>A0AAN7W5G0_9PEZI</name>
<dbReference type="AlphaFoldDB" id="A0AAN7W5G0"/>
<evidence type="ECO:0000313" key="3">
    <source>
        <dbReference type="Proteomes" id="UP001310594"/>
    </source>
</evidence>
<proteinExistence type="predicted"/>
<dbReference type="Proteomes" id="UP001310594">
    <property type="component" value="Unassembled WGS sequence"/>
</dbReference>
<feature type="domain" description="C2H2-type" evidence="1">
    <location>
        <begin position="455"/>
        <end position="476"/>
    </location>
</feature>
<dbReference type="InterPro" id="IPR054464">
    <property type="entry name" value="ULD_fung"/>
</dbReference>
<comment type="caution">
    <text evidence="2">The sequence shown here is derived from an EMBL/GenBank/DDBJ whole genome shotgun (WGS) entry which is preliminary data.</text>
</comment>
<dbReference type="Pfam" id="PF22893">
    <property type="entry name" value="ULD_2"/>
    <property type="match status" value="1"/>
</dbReference>
<reference evidence="2" key="1">
    <citation type="submission" date="2023-08" db="EMBL/GenBank/DDBJ databases">
        <title>Black Yeasts Isolated from many extreme environments.</title>
        <authorList>
            <person name="Coleine C."/>
            <person name="Stajich J.E."/>
            <person name="Selbmann L."/>
        </authorList>
    </citation>
    <scope>NUCLEOTIDE SEQUENCE</scope>
    <source>
        <strain evidence="2">CCFEE 5810</strain>
    </source>
</reference>
<dbReference type="PANTHER" id="PTHR38886:SF1">
    <property type="entry name" value="NACHT-NTPASE AND P-LOOP NTPASES N-TERMINAL DOMAIN-CONTAINING PROTEIN"/>
    <property type="match status" value="1"/>
</dbReference>
<evidence type="ECO:0000259" key="1">
    <source>
        <dbReference type="PROSITE" id="PS00028"/>
    </source>
</evidence>
<protein>
    <recommendedName>
        <fullName evidence="1">C2H2-type domain-containing protein</fullName>
    </recommendedName>
</protein>
<evidence type="ECO:0000313" key="2">
    <source>
        <dbReference type="EMBL" id="KAK5697856.1"/>
    </source>
</evidence>
<dbReference type="PANTHER" id="PTHR38886">
    <property type="entry name" value="SESA DOMAIN-CONTAINING PROTEIN"/>
    <property type="match status" value="1"/>
</dbReference>
<sequence length="485" mass="54438">MAAFGFSVGDFFSATTLILQATKALRESDAARTECQQAAAFLDGVERTIRRVISVMSPDGYPDAYQDIIPYAEACRQQVVKSLERFKKYENRLADLTDLPRPGWQKVEKMLVKNKMKLKWVFASKEDLVQIRAAVAPQLELLQLSLQFAEMRKTTANAERQDSLLAVAHSIHTRPDIFIAGSEPDVIGGAKRHRIPKQHSGNRQEPRRVYANNDRFTAFSGTRRFVAPLVKAEVTTDQVISVIVLYVWQSFSRLVLAMTSLPMKPTLLFDTNIRVKDALGRSLSLPYEHFRHWPVLMARLEIAFEDCPGRGKIQQSDFALFVASGRGMEASSVRLDETNWDVSVKRGAKLVMSMSVGGQGQRLDQCPRCCASRQSNGQAGWLKCPSCTLVHRIEHEDFLDEPLQGDEPRTAAYVVEHTPGPDAPFMLTSEVLAQLAARDRDLSYFTTVHWLAPACSLCSATFTSEAQYSDHITTTHFEEMKSLCE</sequence>
<dbReference type="EMBL" id="JAVRQU010000010">
    <property type="protein sequence ID" value="KAK5697856.1"/>
    <property type="molecule type" value="Genomic_DNA"/>
</dbReference>
<accession>A0AAN7W5G0</accession>
<dbReference type="PROSITE" id="PS00028">
    <property type="entry name" value="ZINC_FINGER_C2H2_1"/>
    <property type="match status" value="1"/>
</dbReference>
<gene>
    <name evidence="2" type="ORF">LTR97_006814</name>
</gene>
<organism evidence="2 3">
    <name type="scientific">Elasticomyces elasticus</name>
    <dbReference type="NCBI Taxonomy" id="574655"/>
    <lineage>
        <taxon>Eukaryota</taxon>
        <taxon>Fungi</taxon>
        <taxon>Dikarya</taxon>
        <taxon>Ascomycota</taxon>
        <taxon>Pezizomycotina</taxon>
        <taxon>Dothideomycetes</taxon>
        <taxon>Dothideomycetidae</taxon>
        <taxon>Mycosphaerellales</taxon>
        <taxon>Teratosphaeriaceae</taxon>
        <taxon>Elasticomyces</taxon>
    </lineage>
</organism>
<dbReference type="InterPro" id="IPR013087">
    <property type="entry name" value="Znf_C2H2_type"/>
</dbReference>